<keyword evidence="1" id="KW-1133">Transmembrane helix</keyword>
<dbReference type="GO" id="GO:0016747">
    <property type="term" value="F:acyltransferase activity, transferring groups other than amino-acyl groups"/>
    <property type="evidence" value="ECO:0007669"/>
    <property type="project" value="InterPro"/>
</dbReference>
<feature type="transmembrane region" description="Helical" evidence="1">
    <location>
        <begin position="230"/>
        <end position="247"/>
    </location>
</feature>
<evidence type="ECO:0000259" key="2">
    <source>
        <dbReference type="Pfam" id="PF01757"/>
    </source>
</evidence>
<reference evidence="3" key="1">
    <citation type="journal article" date="2021" name="PeerJ">
        <title>Extensive microbial diversity within the chicken gut microbiome revealed by metagenomics and culture.</title>
        <authorList>
            <person name="Gilroy R."/>
            <person name="Ravi A."/>
            <person name="Getino M."/>
            <person name="Pursley I."/>
            <person name="Horton D.L."/>
            <person name="Alikhan N.F."/>
            <person name="Baker D."/>
            <person name="Gharbi K."/>
            <person name="Hall N."/>
            <person name="Watson M."/>
            <person name="Adriaenssens E.M."/>
            <person name="Foster-Nyarko E."/>
            <person name="Jarju S."/>
            <person name="Secka A."/>
            <person name="Antonio M."/>
            <person name="Oren A."/>
            <person name="Chaudhuri R.R."/>
            <person name="La Ragione R."/>
            <person name="Hildebrand F."/>
            <person name="Pallen M.J."/>
        </authorList>
    </citation>
    <scope>NUCLEOTIDE SEQUENCE</scope>
    <source>
        <strain evidence="3">ChiSjej3B21-8574</strain>
    </source>
</reference>
<evidence type="ECO:0000256" key="1">
    <source>
        <dbReference type="SAM" id="Phobius"/>
    </source>
</evidence>
<gene>
    <name evidence="3" type="ORF">H9754_08630</name>
</gene>
<keyword evidence="1" id="KW-0812">Transmembrane</keyword>
<keyword evidence="3" id="KW-0012">Acyltransferase</keyword>
<accession>A0A9D2PJA5</accession>
<dbReference type="InterPro" id="IPR002656">
    <property type="entry name" value="Acyl_transf_3_dom"/>
</dbReference>
<feature type="transmembrane region" description="Helical" evidence="1">
    <location>
        <begin position="9"/>
        <end position="28"/>
    </location>
</feature>
<feature type="domain" description="Acyltransferase 3" evidence="2">
    <location>
        <begin position="10"/>
        <end position="337"/>
    </location>
</feature>
<proteinExistence type="predicted"/>
<name>A0A9D2PJA5_9FIRM</name>
<feature type="transmembrane region" description="Helical" evidence="1">
    <location>
        <begin position="315"/>
        <end position="336"/>
    </location>
</feature>
<protein>
    <submittedName>
        <fullName evidence="3">Acyltransferase</fullName>
    </submittedName>
</protein>
<feature type="transmembrane region" description="Helical" evidence="1">
    <location>
        <begin position="48"/>
        <end position="72"/>
    </location>
</feature>
<sequence>MKFSKDDTLLMKGFAIIFLCCYHCFSDYSRLSGVDVNFFPLSQKTGIYISESLNLCVGMFAFLSVYGMTLTLKGKKIDLALSIKEKLQFVTGRYIGLIGGFLIPFFFCHIVSAILSYDPYGEGVVNHVCNFILDMLGVSKFFDTPLMTETWWYMSLAVLFIIVFPFVIDIYRKYSVLIIPLVAAFLLLSVDHIENMNRWLFIIPLGVCFADLDWFQKLYQWIRKNSKTSWIKRIVIYFLFLVVVYLRPHPWGLAHIPLIVNSVTSIFMIFILYDIFYTPSKLKRAFMFLGRHSANIFYIHTFIRDIWFNKLTYSFRYAALILLFVLITTLLISVILERFKYIIKWNEKIRSVKQLCCQKIEKCKIRG</sequence>
<keyword evidence="3" id="KW-0808">Transferase</keyword>
<evidence type="ECO:0000313" key="4">
    <source>
        <dbReference type="Proteomes" id="UP000823904"/>
    </source>
</evidence>
<feature type="transmembrane region" description="Helical" evidence="1">
    <location>
        <begin position="253"/>
        <end position="273"/>
    </location>
</feature>
<feature type="transmembrane region" description="Helical" evidence="1">
    <location>
        <begin position="175"/>
        <end position="193"/>
    </location>
</feature>
<dbReference type="EMBL" id="DWWD01000032">
    <property type="protein sequence ID" value="HJC50618.1"/>
    <property type="molecule type" value="Genomic_DNA"/>
</dbReference>
<feature type="transmembrane region" description="Helical" evidence="1">
    <location>
        <begin position="93"/>
        <end position="117"/>
    </location>
</feature>
<dbReference type="AlphaFoldDB" id="A0A9D2PJA5"/>
<keyword evidence="1" id="KW-0472">Membrane</keyword>
<dbReference type="Proteomes" id="UP000823904">
    <property type="component" value="Unassembled WGS sequence"/>
</dbReference>
<feature type="transmembrane region" description="Helical" evidence="1">
    <location>
        <begin position="150"/>
        <end position="168"/>
    </location>
</feature>
<reference evidence="3" key="2">
    <citation type="submission" date="2021-04" db="EMBL/GenBank/DDBJ databases">
        <authorList>
            <person name="Gilroy R."/>
        </authorList>
    </citation>
    <scope>NUCLEOTIDE SEQUENCE</scope>
    <source>
        <strain evidence="3">ChiSjej3B21-8574</strain>
    </source>
</reference>
<comment type="caution">
    <text evidence="3">The sequence shown here is derived from an EMBL/GenBank/DDBJ whole genome shotgun (WGS) entry which is preliminary data.</text>
</comment>
<organism evidence="3 4">
    <name type="scientific">Candidatus Anaerostipes avistercoris</name>
    <dbReference type="NCBI Taxonomy" id="2838462"/>
    <lineage>
        <taxon>Bacteria</taxon>
        <taxon>Bacillati</taxon>
        <taxon>Bacillota</taxon>
        <taxon>Clostridia</taxon>
        <taxon>Lachnospirales</taxon>
        <taxon>Lachnospiraceae</taxon>
        <taxon>Anaerostipes</taxon>
    </lineage>
</organism>
<feature type="transmembrane region" description="Helical" evidence="1">
    <location>
        <begin position="285"/>
        <end position="303"/>
    </location>
</feature>
<feature type="transmembrane region" description="Helical" evidence="1">
    <location>
        <begin position="199"/>
        <end position="218"/>
    </location>
</feature>
<dbReference type="Pfam" id="PF01757">
    <property type="entry name" value="Acyl_transf_3"/>
    <property type="match status" value="1"/>
</dbReference>
<evidence type="ECO:0000313" key="3">
    <source>
        <dbReference type="EMBL" id="HJC50618.1"/>
    </source>
</evidence>